<dbReference type="InterPro" id="IPR036397">
    <property type="entry name" value="RNaseH_sf"/>
</dbReference>
<dbReference type="InterPro" id="IPR053151">
    <property type="entry name" value="RNase_H-like"/>
</dbReference>
<sequence>MEIWTNGMMEETSVVHHLYVWMRNAWIRKYQAALSVSNSRAKAKWQKTPLGANKINVDGAFQVHTGIGGGGIIARYSAGCFVAARACKFNHVASPEHAETLALREALLFAQDFGPVPKMIEKIHARGVLQSIQDTMEDRSQLSCLFSDCKFLLSQLENVSIQFDYRETNQAAHRLARLALTLPETTSWLQDPPDAVCDVLVEDSMQSLIYSQ</sequence>
<name>A0A6J5XHS4_PRUAR</name>
<dbReference type="GO" id="GO:0003676">
    <property type="term" value="F:nucleic acid binding"/>
    <property type="evidence" value="ECO:0007669"/>
    <property type="project" value="InterPro"/>
</dbReference>
<keyword evidence="3" id="KW-1185">Reference proteome</keyword>
<feature type="domain" description="RNase H type-1" evidence="1">
    <location>
        <begin position="56"/>
        <end position="178"/>
    </location>
</feature>
<reference evidence="3" key="1">
    <citation type="journal article" date="2020" name="Genome Biol.">
        <title>Gamete binning: chromosome-level and haplotype-resolved genome assembly enabled by high-throughput single-cell sequencing of gamete genomes.</title>
        <authorList>
            <person name="Campoy J.A."/>
            <person name="Sun H."/>
            <person name="Goel M."/>
            <person name="Jiao W.-B."/>
            <person name="Folz-Donahue K."/>
            <person name="Wang N."/>
            <person name="Rubio M."/>
            <person name="Liu C."/>
            <person name="Kukat C."/>
            <person name="Ruiz D."/>
            <person name="Huettel B."/>
            <person name="Schneeberger K."/>
        </authorList>
    </citation>
    <scope>NUCLEOTIDE SEQUENCE [LARGE SCALE GENOMIC DNA]</scope>
    <source>
        <strain evidence="3">cv. Rojo Pasion</strain>
    </source>
</reference>
<dbReference type="SUPFAM" id="SSF53098">
    <property type="entry name" value="Ribonuclease H-like"/>
    <property type="match status" value="1"/>
</dbReference>
<dbReference type="Pfam" id="PF13456">
    <property type="entry name" value="RVT_3"/>
    <property type="match status" value="1"/>
</dbReference>
<dbReference type="InterPro" id="IPR002156">
    <property type="entry name" value="RNaseH_domain"/>
</dbReference>
<evidence type="ECO:0000313" key="2">
    <source>
        <dbReference type="EMBL" id="CAB4313259.1"/>
    </source>
</evidence>
<evidence type="ECO:0000313" key="3">
    <source>
        <dbReference type="Proteomes" id="UP000507245"/>
    </source>
</evidence>
<dbReference type="CDD" id="cd06222">
    <property type="entry name" value="RNase_H_like"/>
    <property type="match status" value="1"/>
</dbReference>
<dbReference type="Proteomes" id="UP000507245">
    <property type="component" value="Unassembled WGS sequence"/>
</dbReference>
<dbReference type="Gene3D" id="3.30.420.10">
    <property type="entry name" value="Ribonuclease H-like superfamily/Ribonuclease H"/>
    <property type="match status" value="1"/>
</dbReference>
<dbReference type="AlphaFoldDB" id="A0A6J5XHS4"/>
<proteinExistence type="predicted"/>
<dbReference type="InterPro" id="IPR044730">
    <property type="entry name" value="RNase_H-like_dom_plant"/>
</dbReference>
<dbReference type="OrthoDB" id="1747175at2759"/>
<dbReference type="PANTHER" id="PTHR47723:SF19">
    <property type="entry name" value="POLYNUCLEOTIDYL TRANSFERASE, RIBONUCLEASE H-LIKE SUPERFAMILY PROTEIN"/>
    <property type="match status" value="1"/>
</dbReference>
<dbReference type="GO" id="GO:0004523">
    <property type="term" value="F:RNA-DNA hybrid ribonuclease activity"/>
    <property type="evidence" value="ECO:0007669"/>
    <property type="project" value="InterPro"/>
</dbReference>
<protein>
    <recommendedName>
        <fullName evidence="1">RNase H type-1 domain-containing protein</fullName>
    </recommendedName>
</protein>
<evidence type="ECO:0000259" key="1">
    <source>
        <dbReference type="Pfam" id="PF13456"/>
    </source>
</evidence>
<organism evidence="2 3">
    <name type="scientific">Prunus armeniaca</name>
    <name type="common">Apricot</name>
    <name type="synonym">Armeniaca vulgaris</name>
    <dbReference type="NCBI Taxonomy" id="36596"/>
    <lineage>
        <taxon>Eukaryota</taxon>
        <taxon>Viridiplantae</taxon>
        <taxon>Streptophyta</taxon>
        <taxon>Embryophyta</taxon>
        <taxon>Tracheophyta</taxon>
        <taxon>Spermatophyta</taxon>
        <taxon>Magnoliopsida</taxon>
        <taxon>eudicotyledons</taxon>
        <taxon>Gunneridae</taxon>
        <taxon>Pentapetalae</taxon>
        <taxon>rosids</taxon>
        <taxon>fabids</taxon>
        <taxon>Rosales</taxon>
        <taxon>Rosaceae</taxon>
        <taxon>Amygdaloideae</taxon>
        <taxon>Amygdaleae</taxon>
        <taxon>Prunus</taxon>
    </lineage>
</organism>
<dbReference type="PANTHER" id="PTHR47723">
    <property type="entry name" value="OS05G0353850 PROTEIN"/>
    <property type="match status" value="1"/>
</dbReference>
<gene>
    <name evidence="2" type="ORF">ORAREDHAP_LOCUS36115</name>
</gene>
<accession>A0A6J5XHS4</accession>
<dbReference type="InterPro" id="IPR012337">
    <property type="entry name" value="RNaseH-like_sf"/>
</dbReference>
<dbReference type="EMBL" id="CAEKKB010000006">
    <property type="protein sequence ID" value="CAB4313259.1"/>
    <property type="molecule type" value="Genomic_DNA"/>
</dbReference>